<reference evidence="3 4" key="1">
    <citation type="journal article" date="2019" name="Appl. Environ. Microbiol.">
        <title>Population genetics and characterization of Campylobacter jejuni isolates in western jackdaws and game birds in Finland.</title>
        <authorList>
            <person name="Kovanen S."/>
            <person name="Rossi M."/>
            <person name="Pohja-Mykra M."/>
            <person name="Nieminen T."/>
            <person name="Raunio-Saarnisto M."/>
            <person name="Sauvala M."/>
            <person name="Fredriksson-Ahomaa M."/>
            <person name="Hanninen M.L."/>
            <person name="Kivisto R."/>
        </authorList>
    </citation>
    <scope>NUCLEOTIDE SEQUENCE [LARGE SCALE GENOMIC DNA]</scope>
    <source>
        <strain evidence="3 4">CB296</strain>
    </source>
</reference>
<proteinExistence type="predicted"/>
<sequence length="560" mass="63973">MNNYIHLEELDLKANYADLEKELENLSKKECLRIEIDKGLENSLKELEDLMEKLPEQQTKTLFEQCTKNAMDAVTGHFGLASTILNAKDGGNVTTLHNFEKGIVATEEDLQKLTKYQQGYKRDSNYDKIKDNIRDNSPKIVRSEYTGEEMERGAGKNKAQLDHVISLKEIDRDPNMHLFLDDAIRAEIANHPDNLKWLDASANASKGDRDLMEWGKEIDPKTGKTNFEKYGIDEKKAEKIYNTAKSNLKKKVIKEKIVKYSNEVLSTGAKDSMKIFVYSAFGVVLKDFIEAVVIELKTTFREFGKENIKEIFKRFARRMEKVWEKIKAKWKDIFKGSLEAGIQAFFSNLLVFIINTIFTTLKKIVQIIRAGFTSLYQAVKIIINPPKNIPKDEIYFEASKIFVSGMISAISMLGSEMIHKFLLSIPGFNVFLSLPIPFTDETIGDALSLCISAAGGAVLSTIAIFYMDKWRSNSKIGNLQIQIVTQKNLIVQYKIAKTWFALNDAYHIVKNETLATIQQIKKDNQIREQSSQEVETAIEEFENCNITKKLYKKLNQTKEN</sequence>
<evidence type="ECO:0000313" key="4">
    <source>
        <dbReference type="Proteomes" id="UP000287237"/>
    </source>
</evidence>
<keyword evidence="2" id="KW-0812">Transmembrane</keyword>
<evidence type="ECO:0000256" key="2">
    <source>
        <dbReference type="SAM" id="Phobius"/>
    </source>
</evidence>
<keyword evidence="1" id="KW-0175">Coiled coil</keyword>
<feature type="transmembrane region" description="Helical" evidence="2">
    <location>
        <begin position="340"/>
        <end position="361"/>
    </location>
</feature>
<dbReference type="Proteomes" id="UP000287237">
    <property type="component" value="Unassembled WGS sequence"/>
</dbReference>
<protein>
    <recommendedName>
        <fullName evidence="5">Lactate permease</fullName>
    </recommendedName>
</protein>
<evidence type="ECO:0008006" key="5">
    <source>
        <dbReference type="Google" id="ProtNLM"/>
    </source>
</evidence>
<name>A0A1E7NHI7_CAMJU</name>
<evidence type="ECO:0000256" key="1">
    <source>
        <dbReference type="SAM" id="Coils"/>
    </source>
</evidence>
<evidence type="ECO:0000313" key="3">
    <source>
        <dbReference type="EMBL" id="RTJ96459.1"/>
    </source>
</evidence>
<keyword evidence="2" id="KW-1133">Transmembrane helix</keyword>
<dbReference type="AlphaFoldDB" id="A0A1E7NHI7"/>
<organism evidence="3 4">
    <name type="scientific">Campylobacter jejuni</name>
    <dbReference type="NCBI Taxonomy" id="197"/>
    <lineage>
        <taxon>Bacteria</taxon>
        <taxon>Pseudomonadati</taxon>
        <taxon>Campylobacterota</taxon>
        <taxon>Epsilonproteobacteria</taxon>
        <taxon>Campylobacterales</taxon>
        <taxon>Campylobacteraceae</taxon>
        <taxon>Campylobacter</taxon>
    </lineage>
</organism>
<dbReference type="EMBL" id="PRCK01000002">
    <property type="protein sequence ID" value="RTJ96459.1"/>
    <property type="molecule type" value="Genomic_DNA"/>
</dbReference>
<comment type="caution">
    <text evidence="3">The sequence shown here is derived from an EMBL/GenBank/DDBJ whole genome shotgun (WGS) entry which is preliminary data.</text>
</comment>
<keyword evidence="2" id="KW-0472">Membrane</keyword>
<feature type="transmembrane region" description="Helical" evidence="2">
    <location>
        <begin position="446"/>
        <end position="466"/>
    </location>
</feature>
<dbReference type="RefSeq" id="WP_002870929.1">
    <property type="nucleotide sequence ID" value="NZ_JAHCXS010000007.1"/>
</dbReference>
<feature type="coiled-coil region" evidence="1">
    <location>
        <begin position="9"/>
        <end position="60"/>
    </location>
</feature>
<accession>A0A1E7NHI7</accession>
<gene>
    <name evidence="3" type="ORF">C3H42_03250</name>
</gene>